<comment type="similarity">
    <text evidence="2">Belongs to the tumor necrosis factor family.</text>
</comment>
<evidence type="ECO:0000256" key="5">
    <source>
        <dbReference type="ARBA" id="ARBA00023157"/>
    </source>
</evidence>
<evidence type="ECO:0000256" key="1">
    <source>
        <dbReference type="ARBA" id="ARBA00004613"/>
    </source>
</evidence>
<name>L8IVV3_9CETA</name>
<dbReference type="SUPFAM" id="SSF49842">
    <property type="entry name" value="TNF-like"/>
    <property type="match status" value="1"/>
</dbReference>
<accession>L8IVV3</accession>
<dbReference type="EMBL" id="JH880574">
    <property type="protein sequence ID" value="ELR60581.1"/>
    <property type="molecule type" value="Genomic_DNA"/>
</dbReference>
<feature type="region of interest" description="Disordered" evidence="7">
    <location>
        <begin position="76"/>
        <end position="102"/>
    </location>
</feature>
<feature type="domain" description="THD" evidence="9">
    <location>
        <begin position="130"/>
        <end position="306"/>
    </location>
</feature>
<keyword evidence="3" id="KW-0202">Cytokine</keyword>
<evidence type="ECO:0000256" key="4">
    <source>
        <dbReference type="ARBA" id="ARBA00022525"/>
    </source>
</evidence>
<dbReference type="GO" id="GO:0005164">
    <property type="term" value="F:tumor necrosis factor receptor binding"/>
    <property type="evidence" value="ECO:0007669"/>
    <property type="project" value="InterPro"/>
</dbReference>
<evidence type="ECO:0000256" key="3">
    <source>
        <dbReference type="ARBA" id="ARBA00022514"/>
    </source>
</evidence>
<evidence type="ECO:0000256" key="6">
    <source>
        <dbReference type="ARBA" id="ARBA00023180"/>
    </source>
</evidence>
<keyword evidence="8" id="KW-0812">Transmembrane</keyword>
<dbReference type="GO" id="GO:0005615">
    <property type="term" value="C:extracellular space"/>
    <property type="evidence" value="ECO:0007669"/>
    <property type="project" value="UniProtKB-KW"/>
</dbReference>
<evidence type="ECO:0000313" key="10">
    <source>
        <dbReference type="EMBL" id="ELR60581.1"/>
    </source>
</evidence>
<keyword evidence="4" id="KW-0964">Secreted</keyword>
<dbReference type="AlphaFoldDB" id="L8IVV3"/>
<gene>
    <name evidence="10" type="ORF">M91_14266</name>
</gene>
<dbReference type="InterPro" id="IPR051748">
    <property type="entry name" value="TNF_Ligand_Superfamily"/>
</dbReference>
<dbReference type="Gene3D" id="2.60.120.40">
    <property type="match status" value="1"/>
</dbReference>
<dbReference type="InterPro" id="IPR008983">
    <property type="entry name" value="Tumour_necrosis_fac-like_dom"/>
</dbReference>
<dbReference type="GO" id="GO:0006955">
    <property type="term" value="P:immune response"/>
    <property type="evidence" value="ECO:0007669"/>
    <property type="project" value="InterPro"/>
</dbReference>
<dbReference type="SMART" id="SM00207">
    <property type="entry name" value="TNF"/>
    <property type="match status" value="1"/>
</dbReference>
<feature type="region of interest" description="Disordered" evidence="7">
    <location>
        <begin position="1"/>
        <end position="21"/>
    </location>
</feature>
<proteinExistence type="inferred from homology"/>
<dbReference type="PANTHER" id="PTHR15151:SF20">
    <property type="entry name" value="TUMOR NECROSIS FACTOR LIGAND SUPERFAMILY MEMBER 12"/>
    <property type="match status" value="1"/>
</dbReference>
<dbReference type="GO" id="GO:0005125">
    <property type="term" value="F:cytokine activity"/>
    <property type="evidence" value="ECO:0007669"/>
    <property type="project" value="UniProtKB-KW"/>
</dbReference>
<keyword evidence="8" id="KW-1133">Transmembrane helix</keyword>
<dbReference type="InterPro" id="IPR006052">
    <property type="entry name" value="TNF_dom"/>
</dbReference>
<keyword evidence="8" id="KW-0472">Membrane</keyword>
<feature type="transmembrane region" description="Helical" evidence="8">
    <location>
        <begin position="44"/>
        <end position="67"/>
    </location>
</feature>
<evidence type="ECO:0000259" key="9">
    <source>
        <dbReference type="PROSITE" id="PS50049"/>
    </source>
</evidence>
<dbReference type="PROSITE" id="PS50049">
    <property type="entry name" value="THD_2"/>
    <property type="match status" value="1"/>
</dbReference>
<comment type="subcellular location">
    <subcellularLocation>
        <location evidence="1">Secreted</location>
    </subcellularLocation>
</comment>
<evidence type="ECO:0000256" key="7">
    <source>
        <dbReference type="SAM" id="MobiDB-lite"/>
    </source>
</evidence>
<dbReference type="Proteomes" id="UP000011080">
    <property type="component" value="Unassembled WGS sequence"/>
</dbReference>
<dbReference type="PANTHER" id="PTHR15151">
    <property type="entry name" value="PROTEIN EIGER"/>
    <property type="match status" value="1"/>
</dbReference>
<evidence type="ECO:0000256" key="8">
    <source>
        <dbReference type="SAM" id="Phobius"/>
    </source>
</evidence>
<dbReference type="GO" id="GO:0016020">
    <property type="term" value="C:membrane"/>
    <property type="evidence" value="ECO:0007669"/>
    <property type="project" value="InterPro"/>
</dbReference>
<keyword evidence="6" id="KW-0325">Glycoprotein</keyword>
<sequence length="307" mass="33497">LPLPRCLGSRDGGPVRQAQPPPVATGWIQMLQTRIERQAEPGTALLALLVLGLGLACLGLLLALVSLGSRASLFAQQEPSQRDLVTEEDPDPLDLNPQPEESQDAVPFPKLVRLCRNASKGQKPWARRAVAAHNEIRPRPGQDGAQAGVDGTVSGWEEAKINSSNPLRYDCQTGQFTVTRAGLYYLYCQVSPTWLHGGLDSAPPLPPPAHFDEGKAVYLKLDLLVDDTLALRCLEEFSATAASSPGPQLRLLRLRLCQVSGLLRLRLCQVSGLLRLRPGSSLWFRTLPQTQLKAAPFLTYFGLFQVL</sequence>
<evidence type="ECO:0000313" key="11">
    <source>
        <dbReference type="Proteomes" id="UP000011080"/>
    </source>
</evidence>
<keyword evidence="5" id="KW-1015">Disulfide bond</keyword>
<feature type="non-terminal residue" evidence="10">
    <location>
        <position position="307"/>
    </location>
</feature>
<organism evidence="10 11">
    <name type="scientific">Bos mutus</name>
    <name type="common">wild yak</name>
    <dbReference type="NCBI Taxonomy" id="72004"/>
    <lineage>
        <taxon>Eukaryota</taxon>
        <taxon>Metazoa</taxon>
        <taxon>Chordata</taxon>
        <taxon>Craniata</taxon>
        <taxon>Vertebrata</taxon>
        <taxon>Euteleostomi</taxon>
        <taxon>Mammalia</taxon>
        <taxon>Eutheria</taxon>
        <taxon>Laurasiatheria</taxon>
        <taxon>Artiodactyla</taxon>
        <taxon>Ruminantia</taxon>
        <taxon>Pecora</taxon>
        <taxon>Bovidae</taxon>
        <taxon>Bovinae</taxon>
        <taxon>Bos</taxon>
    </lineage>
</organism>
<protein>
    <submittedName>
        <fullName evidence="10">Tumor necrosis factor ligand superfamily member 12</fullName>
    </submittedName>
</protein>
<reference evidence="10 11" key="1">
    <citation type="journal article" date="2012" name="Nat. Genet.">
        <title>The yak genome and adaptation to life at high altitude.</title>
        <authorList>
            <person name="Qiu Q."/>
            <person name="Zhang G."/>
            <person name="Ma T."/>
            <person name="Qian W."/>
            <person name="Wang J."/>
            <person name="Ye Z."/>
            <person name="Cao C."/>
            <person name="Hu Q."/>
            <person name="Kim J."/>
            <person name="Larkin D.M."/>
            <person name="Auvil L."/>
            <person name="Capitanu B."/>
            <person name="Ma J."/>
            <person name="Lewin H.A."/>
            <person name="Qian X."/>
            <person name="Lang Y."/>
            <person name="Zhou R."/>
            <person name="Wang L."/>
            <person name="Wang K."/>
            <person name="Xia J."/>
            <person name="Liao S."/>
            <person name="Pan S."/>
            <person name="Lu X."/>
            <person name="Hou H."/>
            <person name="Wang Y."/>
            <person name="Zang X."/>
            <person name="Yin Y."/>
            <person name="Ma H."/>
            <person name="Zhang J."/>
            <person name="Wang Z."/>
            <person name="Zhang Y."/>
            <person name="Zhang D."/>
            <person name="Yonezawa T."/>
            <person name="Hasegawa M."/>
            <person name="Zhong Y."/>
            <person name="Liu W."/>
            <person name="Zhang Y."/>
            <person name="Huang Z."/>
            <person name="Zhang S."/>
            <person name="Long R."/>
            <person name="Yang H."/>
            <person name="Wang J."/>
            <person name="Lenstra J.A."/>
            <person name="Cooper D.N."/>
            <person name="Wu Y."/>
            <person name="Wang J."/>
            <person name="Shi P."/>
            <person name="Wang J."/>
            <person name="Liu J."/>
        </authorList>
    </citation>
    <scope>NUCLEOTIDE SEQUENCE [LARGE SCALE GENOMIC DNA]</scope>
    <source>
        <strain evidence="11">yakQH1</strain>
    </source>
</reference>
<dbReference type="Pfam" id="PF00229">
    <property type="entry name" value="TNF"/>
    <property type="match status" value="1"/>
</dbReference>
<evidence type="ECO:0000256" key="2">
    <source>
        <dbReference type="ARBA" id="ARBA00008670"/>
    </source>
</evidence>
<dbReference type="GO" id="GO:0097191">
    <property type="term" value="P:extrinsic apoptotic signaling pathway"/>
    <property type="evidence" value="ECO:0007669"/>
    <property type="project" value="TreeGrafter"/>
</dbReference>
<dbReference type="STRING" id="72004.ENSBMUP00000008170"/>